<feature type="compositionally biased region" description="Polar residues" evidence="6">
    <location>
        <begin position="338"/>
        <end position="356"/>
    </location>
</feature>
<feature type="domain" description="BRCT" evidence="7">
    <location>
        <begin position="482"/>
        <end position="555"/>
    </location>
</feature>
<comment type="subcellular location">
    <subcellularLocation>
        <location evidence="1">Nucleus</location>
    </subcellularLocation>
</comment>
<evidence type="ECO:0000256" key="2">
    <source>
        <dbReference type="ARBA" id="ARBA00022763"/>
    </source>
</evidence>
<accession>A0AAD9L3R4</accession>
<dbReference type="Pfam" id="PF16589">
    <property type="entry name" value="BRCT_2"/>
    <property type="match status" value="1"/>
</dbReference>
<keyword evidence="2" id="KW-0227">DNA damage</keyword>
<dbReference type="AlphaFoldDB" id="A0AAD9L3R4"/>
<dbReference type="Gene3D" id="3.40.50.10190">
    <property type="entry name" value="BRCT domain"/>
    <property type="match status" value="6"/>
</dbReference>
<reference evidence="8" key="1">
    <citation type="journal article" date="2023" name="Mol. Biol. Evol.">
        <title>Third-Generation Sequencing Reveals the Adaptive Role of the Epigenome in Three Deep-Sea Polychaetes.</title>
        <authorList>
            <person name="Perez M."/>
            <person name="Aroh O."/>
            <person name="Sun Y."/>
            <person name="Lan Y."/>
            <person name="Juniper S.K."/>
            <person name="Young C.R."/>
            <person name="Angers B."/>
            <person name="Qian P.Y."/>
        </authorList>
    </citation>
    <scope>NUCLEOTIDE SEQUENCE</scope>
    <source>
        <strain evidence="8">R07B-5</strain>
    </source>
</reference>
<dbReference type="Proteomes" id="UP001209878">
    <property type="component" value="Unassembled WGS sequence"/>
</dbReference>
<proteinExistence type="predicted"/>
<evidence type="ECO:0000256" key="6">
    <source>
        <dbReference type="SAM" id="MobiDB-lite"/>
    </source>
</evidence>
<dbReference type="PANTHER" id="PTHR23196:SF1">
    <property type="entry name" value="PAX-INTERACTING PROTEIN 1"/>
    <property type="match status" value="1"/>
</dbReference>
<evidence type="ECO:0000256" key="4">
    <source>
        <dbReference type="ARBA" id="ARBA00023858"/>
    </source>
</evidence>
<dbReference type="Pfam" id="PF12738">
    <property type="entry name" value="PTCB-BRCT"/>
    <property type="match status" value="2"/>
</dbReference>
<feature type="domain" description="BRCT" evidence="7">
    <location>
        <begin position="384"/>
        <end position="468"/>
    </location>
</feature>
<dbReference type="CDD" id="cd18440">
    <property type="entry name" value="BRCT_PAXIP1_rpt6"/>
    <property type="match status" value="1"/>
</dbReference>
<dbReference type="InterPro" id="IPR001357">
    <property type="entry name" value="BRCT_dom"/>
</dbReference>
<sequence>MAKNTNKVGDMEVPDGLFKNIKYYLIGTIDDQITELLTAGGAKRDHYLSEMVTYAIADDASEPDYMEAKELFELPVVTSRWVILSVKCGVLLPINAFSPDPSQIFSDVVACPSQLTAGDGRTVWALVTYHGGRCQLTLDSKVTHLVTVKPSGPKYDCAMRHTDKVKVVTPDWILKCAAEKTKIEETRYHPRLLVFEEEKKPEPVKSPPRPISPMDTLVHPQELLTFAGQISAQSLSSMTQAPIVMTMSMPQPMSHIDASKPEMSRTKEALARMVNQRLEVNNREGGVQLPSTPLRPPVATVMGVPRQSSPRNMLRNITNNGESRSPRSPRSPARKQKISQLVSSLSRPQKQMSPQQMRMGARQLPSAAGDMPMYFAHDPTETIPSDLCLLGCVFYIADYQKYLESSLLNTWKQVVEQHGGHIDESYSNRVTHVLCEHQKSDVFQLALRDGKRLVTAHWLNDCLNNKKMAVPWLALHFPSPYAKEKPCTNQIICVTNFEGEERTRIKHMISSVGAKYTGYMTHANSVLIAARPGGRKYLRALEWRIPIVNVQWLTEIVLNDLNALKLPVHARFQNFNNADPFSIELWRVSHLLDGWKVPVRVSKETWKKFHPSHLLKRSLGNKGSPGSSPGSSMGVGMMTDIKVEVGEKRKAEGDGYREQQRKKPRFQEREVGRPPQPNGKPVILMTSLPRERVQQLGQEIVKLGGYVVESAEFCSHLVASYVARTLKFLTAFGRVKHIVSPAWIEASIREHKFLDEAPFTLKDVKAELNYNFILDESLARAKTKPLFQELTFYLTPGVVPSTKTLTEMIRSAGGRTVPKRPSIAFIRRQQTSQGDPAFIVITCTSDLYLCHDLKTRNMPVHNAEFILTGILKQEVDHQSYRIGWS</sequence>
<evidence type="ECO:0000256" key="5">
    <source>
        <dbReference type="ARBA" id="ARBA00030146"/>
    </source>
</evidence>
<dbReference type="GO" id="GO:0006974">
    <property type="term" value="P:DNA damage response"/>
    <property type="evidence" value="ECO:0007669"/>
    <property type="project" value="UniProtKB-KW"/>
</dbReference>
<dbReference type="GO" id="GO:0044666">
    <property type="term" value="C:MLL3/4 complex"/>
    <property type="evidence" value="ECO:0007669"/>
    <property type="project" value="TreeGrafter"/>
</dbReference>
<name>A0AAD9L3R4_RIDPI</name>
<evidence type="ECO:0000256" key="3">
    <source>
        <dbReference type="ARBA" id="ARBA00023242"/>
    </source>
</evidence>
<dbReference type="Pfam" id="PF16770">
    <property type="entry name" value="RTT107_BRCT_5"/>
    <property type="match status" value="1"/>
</dbReference>
<dbReference type="CDD" id="cd17714">
    <property type="entry name" value="BRCT_PAXIP1_rpt1"/>
    <property type="match status" value="1"/>
</dbReference>
<feature type="region of interest" description="Disordered" evidence="6">
    <location>
        <begin position="648"/>
        <end position="682"/>
    </location>
</feature>
<dbReference type="PROSITE" id="PS50172">
    <property type="entry name" value="BRCT"/>
    <property type="match status" value="5"/>
</dbReference>
<dbReference type="PANTHER" id="PTHR23196">
    <property type="entry name" value="PAX TRANSCRIPTION ACTIVATION DOMAIN INTERACTING PROTEIN"/>
    <property type="match status" value="1"/>
</dbReference>
<evidence type="ECO:0000313" key="9">
    <source>
        <dbReference type="Proteomes" id="UP001209878"/>
    </source>
</evidence>
<feature type="domain" description="BRCT" evidence="7">
    <location>
        <begin position="678"/>
        <end position="761"/>
    </location>
</feature>
<dbReference type="EMBL" id="JAODUO010000374">
    <property type="protein sequence ID" value="KAK2181918.1"/>
    <property type="molecule type" value="Genomic_DNA"/>
</dbReference>
<feature type="compositionally biased region" description="Polar residues" evidence="6">
    <location>
        <begin position="306"/>
        <end position="322"/>
    </location>
</feature>
<keyword evidence="9" id="KW-1185">Reference proteome</keyword>
<dbReference type="CDD" id="cd17730">
    <property type="entry name" value="BRCT_PAXIP1_rpt4"/>
    <property type="match status" value="1"/>
</dbReference>
<dbReference type="InterPro" id="IPR051579">
    <property type="entry name" value="DDR_Transcriptional_Reg"/>
</dbReference>
<comment type="caution">
    <text evidence="8">The sequence shown here is derived from an EMBL/GenBank/DDBJ whole genome shotgun (WGS) entry which is preliminary data.</text>
</comment>
<evidence type="ECO:0000259" key="7">
    <source>
        <dbReference type="PROSITE" id="PS50172"/>
    </source>
</evidence>
<dbReference type="Pfam" id="PF00533">
    <property type="entry name" value="BRCT"/>
    <property type="match status" value="1"/>
</dbReference>
<organism evidence="8 9">
    <name type="scientific">Ridgeia piscesae</name>
    <name type="common">Tubeworm</name>
    <dbReference type="NCBI Taxonomy" id="27915"/>
    <lineage>
        <taxon>Eukaryota</taxon>
        <taxon>Metazoa</taxon>
        <taxon>Spiralia</taxon>
        <taxon>Lophotrochozoa</taxon>
        <taxon>Annelida</taxon>
        <taxon>Polychaeta</taxon>
        <taxon>Sedentaria</taxon>
        <taxon>Canalipalpata</taxon>
        <taxon>Sabellida</taxon>
        <taxon>Siboglinidae</taxon>
        <taxon>Ridgeia</taxon>
    </lineage>
</organism>
<protein>
    <recommendedName>
        <fullName evidence="4">PAX-interacting protein 1</fullName>
    </recommendedName>
    <alternativeName>
        <fullName evidence="5">PAX transactivation activation domain-interacting protein</fullName>
    </alternativeName>
</protein>
<evidence type="ECO:0000313" key="8">
    <source>
        <dbReference type="EMBL" id="KAK2181918.1"/>
    </source>
</evidence>
<dbReference type="CDD" id="cd17710">
    <property type="entry name" value="BRCT_PAXIP1_rpt2"/>
    <property type="match status" value="1"/>
</dbReference>
<keyword evidence="3" id="KW-0539">Nucleus</keyword>
<feature type="compositionally biased region" description="Basic and acidic residues" evidence="6">
    <location>
        <begin position="648"/>
        <end position="672"/>
    </location>
</feature>
<feature type="region of interest" description="Disordered" evidence="6">
    <location>
        <begin position="285"/>
        <end position="359"/>
    </location>
</feature>
<gene>
    <name evidence="8" type="ORF">NP493_376g01031</name>
</gene>
<evidence type="ECO:0000256" key="1">
    <source>
        <dbReference type="ARBA" id="ARBA00004123"/>
    </source>
</evidence>
<dbReference type="InterPro" id="IPR036420">
    <property type="entry name" value="BRCT_dom_sf"/>
</dbReference>
<dbReference type="SMART" id="SM00292">
    <property type="entry name" value="BRCT"/>
    <property type="match status" value="6"/>
</dbReference>
<dbReference type="CDD" id="cd17711">
    <property type="entry name" value="BRCT_PAXIP1_rpt3"/>
    <property type="match status" value="1"/>
</dbReference>
<feature type="domain" description="BRCT" evidence="7">
    <location>
        <begin position="126"/>
        <end position="190"/>
    </location>
</feature>
<feature type="domain" description="BRCT" evidence="7">
    <location>
        <begin position="13"/>
        <end position="99"/>
    </location>
</feature>
<dbReference type="SUPFAM" id="SSF52113">
    <property type="entry name" value="BRCT domain"/>
    <property type="match status" value="5"/>
</dbReference>